<dbReference type="InterPro" id="IPR003107">
    <property type="entry name" value="HAT"/>
</dbReference>
<dbReference type="Pfam" id="PF23233">
    <property type="entry name" value="HAT_Syf1_CNRKL1_N"/>
    <property type="match status" value="1"/>
</dbReference>
<comment type="similarity">
    <text evidence="2">Belongs to the crooked-neck family.</text>
</comment>
<dbReference type="GO" id="GO:0071011">
    <property type="term" value="C:precatalytic spliceosome"/>
    <property type="evidence" value="ECO:0007669"/>
    <property type="project" value="TreeGrafter"/>
</dbReference>
<organism evidence="12 13">
    <name type="scientific">Brassica oleracea var. oleracea</name>
    <dbReference type="NCBI Taxonomy" id="109376"/>
    <lineage>
        <taxon>Eukaryota</taxon>
        <taxon>Viridiplantae</taxon>
        <taxon>Streptophyta</taxon>
        <taxon>Embryophyta</taxon>
        <taxon>Tracheophyta</taxon>
        <taxon>Spermatophyta</taxon>
        <taxon>Magnoliopsida</taxon>
        <taxon>eudicotyledons</taxon>
        <taxon>Gunneridae</taxon>
        <taxon>Pentapetalae</taxon>
        <taxon>rosids</taxon>
        <taxon>malvids</taxon>
        <taxon>Brassicales</taxon>
        <taxon>Brassicaceae</taxon>
        <taxon>Brassiceae</taxon>
        <taxon>Brassica</taxon>
    </lineage>
</organism>
<dbReference type="GO" id="GO:0071007">
    <property type="term" value="C:U2-type catalytic step 2 spliceosome"/>
    <property type="evidence" value="ECO:0007669"/>
    <property type="project" value="TreeGrafter"/>
</dbReference>
<evidence type="ECO:0000256" key="1">
    <source>
        <dbReference type="ARBA" id="ARBA00004123"/>
    </source>
</evidence>
<proteinExistence type="inferred from homology"/>
<feature type="domain" description="Pre-mRNA-splicing factor Syf1-like N-terminal HAT-repeats" evidence="11">
    <location>
        <begin position="79"/>
        <end position="224"/>
    </location>
</feature>
<evidence type="ECO:0000256" key="2">
    <source>
        <dbReference type="ARBA" id="ARBA00008644"/>
    </source>
</evidence>
<evidence type="ECO:0000259" key="11">
    <source>
        <dbReference type="Pfam" id="PF23233"/>
    </source>
</evidence>
<feature type="domain" description="Pre-mRNA-splicing factor Syf1/CRNKL1-like C-terminal HAT-repeats" evidence="10">
    <location>
        <begin position="242"/>
        <end position="320"/>
    </location>
</feature>
<dbReference type="PANTHER" id="PTHR11246:SF3">
    <property type="entry name" value="CROOKED NECK-LIKE PROTEIN 1"/>
    <property type="match status" value="1"/>
</dbReference>
<evidence type="ECO:0000256" key="7">
    <source>
        <dbReference type="ARBA" id="ARBA00023242"/>
    </source>
</evidence>
<feature type="region of interest" description="Disordered" evidence="9">
    <location>
        <begin position="1"/>
        <end position="37"/>
    </location>
</feature>
<comment type="subcellular location">
    <subcellularLocation>
        <location evidence="1">Nucleus</location>
    </subcellularLocation>
</comment>
<dbReference type="AlphaFoldDB" id="A0A0D3A8E2"/>
<evidence type="ECO:0000256" key="5">
    <source>
        <dbReference type="ARBA" id="ARBA00022737"/>
    </source>
</evidence>
<evidence type="ECO:0000256" key="9">
    <source>
        <dbReference type="SAM" id="MobiDB-lite"/>
    </source>
</evidence>
<dbReference type="EnsemblPlants" id="Bo1g059380.1">
    <property type="protein sequence ID" value="Bo1g059380.1"/>
    <property type="gene ID" value="Bo1g059380"/>
</dbReference>
<evidence type="ECO:0000256" key="3">
    <source>
        <dbReference type="ARBA" id="ARBA00022664"/>
    </source>
</evidence>
<dbReference type="PANTHER" id="PTHR11246">
    <property type="entry name" value="PRE-MRNA SPLICING FACTOR"/>
    <property type="match status" value="1"/>
</dbReference>
<evidence type="ECO:0000256" key="4">
    <source>
        <dbReference type="ARBA" id="ARBA00022728"/>
    </source>
</evidence>
<dbReference type="HOGENOM" id="CLU_011554_2_0_1"/>
<keyword evidence="6" id="KW-0508">mRNA splicing</keyword>
<dbReference type="InterPro" id="IPR055433">
    <property type="entry name" value="HAT_Syf1-like_N"/>
</dbReference>
<dbReference type="InterPro" id="IPR011990">
    <property type="entry name" value="TPR-like_helical_dom_sf"/>
</dbReference>
<evidence type="ECO:0000256" key="8">
    <source>
        <dbReference type="ARBA" id="ARBA00037040"/>
    </source>
</evidence>
<accession>A0A0D3A8E2</accession>
<protein>
    <submittedName>
        <fullName evidence="12">Uncharacterized protein</fullName>
    </submittedName>
</protein>
<dbReference type="SUPFAM" id="SSF48452">
    <property type="entry name" value="TPR-like"/>
    <property type="match status" value="3"/>
</dbReference>
<evidence type="ECO:0000313" key="13">
    <source>
        <dbReference type="Proteomes" id="UP000032141"/>
    </source>
</evidence>
<feature type="compositionally biased region" description="Basic and acidic residues" evidence="9">
    <location>
        <begin position="1"/>
        <end position="23"/>
    </location>
</feature>
<dbReference type="eggNOG" id="KOG1915">
    <property type="taxonomic scope" value="Eukaryota"/>
</dbReference>
<dbReference type="Gramene" id="Bo1g059380.1">
    <property type="protein sequence ID" value="Bo1g059380.1"/>
    <property type="gene ID" value="Bo1g059380"/>
</dbReference>
<dbReference type="Gene3D" id="1.25.40.10">
    <property type="entry name" value="Tetratricopeptide repeat domain"/>
    <property type="match status" value="1"/>
</dbReference>
<keyword evidence="4" id="KW-0747">Spliceosome</keyword>
<dbReference type="Pfam" id="PF23231">
    <property type="entry name" value="HAT_Syf1_CNRKL1_C"/>
    <property type="match status" value="1"/>
</dbReference>
<dbReference type="GO" id="GO:0071014">
    <property type="term" value="C:post-mRNA release spliceosomal complex"/>
    <property type="evidence" value="ECO:0007669"/>
    <property type="project" value="TreeGrafter"/>
</dbReference>
<sequence>MQCRNQKKDKNTKVSVCEKESKLPRPTRVKNKSPEAVQITAEQLLREARERQEPEVLPSEHSITDSTELSDYRLRRRKEFEDRVSRGGRSDVQVWVNYARWEESQKDYARARSVWERALKDHHRNHALWVKYAESEMKNKFVNSARHVWDRAVYLLPRVDLLWYKYSHMEEMLGNIAGARQIFERWMNWSPDQQGWLSFAKFELRYNETERARSIYERFFLCHPKASSFIRYAEFEVKCGEVSRARDVYERAMEKLEGGYEEAEMLYLAFAEFEQGCNEFQRARVIYKFALDHIPIGRAEELYTRFIAFEKQHGDKQGIEDAIVGRRRTL</sequence>
<dbReference type="InterPro" id="IPR055430">
    <property type="entry name" value="HAT_Syf1_CNRKL1_C"/>
</dbReference>
<dbReference type="Proteomes" id="UP000032141">
    <property type="component" value="Chromosome C1"/>
</dbReference>
<keyword evidence="3" id="KW-0507">mRNA processing</keyword>
<dbReference type="STRING" id="109376.A0A0D3A8E2"/>
<dbReference type="GO" id="GO:0000245">
    <property type="term" value="P:spliceosomal complex assembly"/>
    <property type="evidence" value="ECO:0007669"/>
    <property type="project" value="TreeGrafter"/>
</dbReference>
<comment type="function">
    <text evidence="8">Involved in pre-mRNA splicing and cell cycle progression. Required for the spliceosome assembly and initiation of the DNA replication.</text>
</comment>
<evidence type="ECO:0000259" key="10">
    <source>
        <dbReference type="Pfam" id="PF23231"/>
    </source>
</evidence>
<evidence type="ECO:0000256" key="6">
    <source>
        <dbReference type="ARBA" id="ARBA00023187"/>
    </source>
</evidence>
<reference evidence="12 13" key="1">
    <citation type="journal article" date="2014" name="Genome Biol.">
        <title>Transcriptome and methylome profiling reveals relics of genome dominance in the mesopolyploid Brassica oleracea.</title>
        <authorList>
            <person name="Parkin I.A."/>
            <person name="Koh C."/>
            <person name="Tang H."/>
            <person name="Robinson S.J."/>
            <person name="Kagale S."/>
            <person name="Clarke W.E."/>
            <person name="Town C.D."/>
            <person name="Nixon J."/>
            <person name="Krishnakumar V."/>
            <person name="Bidwell S.L."/>
            <person name="Denoeud F."/>
            <person name="Belcram H."/>
            <person name="Links M.G."/>
            <person name="Just J."/>
            <person name="Clarke C."/>
            <person name="Bender T."/>
            <person name="Huebert T."/>
            <person name="Mason A.S."/>
            <person name="Pires J.C."/>
            <person name="Barker G."/>
            <person name="Moore J."/>
            <person name="Walley P.G."/>
            <person name="Manoli S."/>
            <person name="Batley J."/>
            <person name="Edwards D."/>
            <person name="Nelson M.N."/>
            <person name="Wang X."/>
            <person name="Paterson A.H."/>
            <person name="King G."/>
            <person name="Bancroft I."/>
            <person name="Chalhoub B."/>
            <person name="Sharpe A.G."/>
        </authorList>
    </citation>
    <scope>NUCLEOTIDE SEQUENCE</scope>
    <source>
        <strain evidence="12 13">cv. TO1000</strain>
    </source>
</reference>
<keyword evidence="7" id="KW-0539">Nucleus</keyword>
<name>A0A0D3A8E2_BRAOL</name>
<dbReference type="GO" id="GO:0000974">
    <property type="term" value="C:Prp19 complex"/>
    <property type="evidence" value="ECO:0007669"/>
    <property type="project" value="TreeGrafter"/>
</dbReference>
<evidence type="ECO:0000313" key="12">
    <source>
        <dbReference type="EnsemblPlants" id="Bo1g059380.1"/>
    </source>
</evidence>
<keyword evidence="13" id="KW-1185">Reference proteome</keyword>
<dbReference type="OMA" id="RNHALWV"/>
<dbReference type="SMART" id="SM00386">
    <property type="entry name" value="HAT"/>
    <property type="match status" value="7"/>
</dbReference>
<reference evidence="12" key="2">
    <citation type="submission" date="2015-03" db="UniProtKB">
        <authorList>
            <consortium name="EnsemblPlants"/>
        </authorList>
    </citation>
    <scope>IDENTIFICATION</scope>
</reference>
<keyword evidence="5" id="KW-0677">Repeat</keyword>
<dbReference type="FunFam" id="1.25.40.10:FF:000048">
    <property type="entry name" value="Cell cycle control protein"/>
    <property type="match status" value="1"/>
</dbReference>
<dbReference type="InterPro" id="IPR045075">
    <property type="entry name" value="Syf1-like"/>
</dbReference>